<evidence type="ECO:0000313" key="2">
    <source>
        <dbReference type="EMBL" id="QJC70225.1"/>
    </source>
</evidence>
<reference evidence="2" key="1">
    <citation type="submission" date="2019-08" db="EMBL/GenBank/DDBJ databases">
        <authorList>
            <person name="Stewart L."/>
        </authorList>
    </citation>
    <scope>NUCLEOTIDE SEQUENCE</scope>
    <source>
        <strain evidence="2">Rwanda1</strain>
    </source>
</reference>
<reference evidence="2" key="2">
    <citation type="submission" date="2020-04" db="EMBL/GenBank/DDBJ databases">
        <title>Variability and distribution of viruses associated with maize lethal necrosis in Rwanda.</title>
        <authorList>
            <person name="Asiimwe T."/>
            <person name="Redinbaugh M.G."/>
            <person name="Massawe D."/>
            <person name="Kamatenesi J."/>
            <person name="Willie K."/>
        </authorList>
    </citation>
    <scope>NUCLEOTIDE SEQUENCE</scope>
    <source>
        <strain evidence="2">Rwanda1</strain>
    </source>
</reference>
<feature type="compositionally biased region" description="Polar residues" evidence="1">
    <location>
        <begin position="264"/>
        <end position="282"/>
    </location>
</feature>
<proteinExistence type="predicted"/>
<dbReference type="Pfam" id="PF01107">
    <property type="entry name" value="MP"/>
    <property type="match status" value="1"/>
</dbReference>
<accession>A0A6M3R8D1</accession>
<dbReference type="InterPro" id="IPR028919">
    <property type="entry name" value="Viral_movement"/>
</dbReference>
<organism evidence="2">
    <name type="scientific">Maize-associated trichovirus 1</name>
    <dbReference type="NCBI Taxonomy" id="2676058"/>
    <lineage>
        <taxon>Viruses</taxon>
        <taxon>Riboviria</taxon>
        <taxon>Orthornavirae</taxon>
        <taxon>Kitrinoviricota</taxon>
        <taxon>Alsuviricetes</taxon>
        <taxon>Tymovirales</taxon>
        <taxon>Betaflexiviridae</taxon>
        <taxon>Trivirinae</taxon>
        <taxon>Trichovirus</taxon>
    </lineage>
</organism>
<protein>
    <submittedName>
        <fullName evidence="2">ORF2 protein</fullName>
    </submittedName>
</protein>
<name>A0A6M3R8D1_9VIRU</name>
<feature type="region of interest" description="Disordered" evidence="1">
    <location>
        <begin position="263"/>
        <end position="290"/>
    </location>
</feature>
<dbReference type="EMBL" id="MN256664">
    <property type="protein sequence ID" value="QJC70225.1"/>
    <property type="molecule type" value="Genomic_RNA"/>
</dbReference>
<evidence type="ECO:0000256" key="1">
    <source>
        <dbReference type="SAM" id="MobiDB-lite"/>
    </source>
</evidence>
<sequence length="322" mass="35453">MEVIKVNKFTKEFVSSGSLTDQIPSGSIYRDVPWIGTGARAKIAKREINVSLTPKEGGYSIENFPLLDSEDLMYYKAAAKSHPYVDLGCVVISIKGLFRRNAGVKGRLLLLDDMFDNIEQAKISAFKFNLDEGFAAFAVFPGYSIATDDMQLQRLRLIVEFENLNVRSGSYKPVAISVGLITKLSTTAFPPKSKLLEENEFVHQSIVGSQVLSLEEIEGKDKLAEEFRVHSFVDGLKMPEVGSSVRRRKALLRTLPPTRIKTYSADSPTEVSGTNAEVSNGPSIMDGDREEVGSSSMRVISTAMEAGTQLEVRRKSVSSVLL</sequence>